<evidence type="ECO:0000256" key="1">
    <source>
        <dbReference type="SAM" id="MobiDB-lite"/>
    </source>
</evidence>
<keyword evidence="3" id="KW-1185">Reference proteome</keyword>
<reference evidence="2" key="1">
    <citation type="submission" date="2023-03" db="EMBL/GenBank/DDBJ databases">
        <authorList>
            <person name="Steffen K."/>
            <person name="Cardenas P."/>
        </authorList>
    </citation>
    <scope>NUCLEOTIDE SEQUENCE</scope>
</reference>
<accession>A0AA35WTQ1</accession>
<comment type="caution">
    <text evidence="2">The sequence shown here is derived from an EMBL/GenBank/DDBJ whole genome shotgun (WGS) entry which is preliminary data.</text>
</comment>
<evidence type="ECO:0000313" key="2">
    <source>
        <dbReference type="EMBL" id="CAI8033443.1"/>
    </source>
</evidence>
<dbReference type="EMBL" id="CASHTH010002667">
    <property type="protein sequence ID" value="CAI8033443.1"/>
    <property type="molecule type" value="Genomic_DNA"/>
</dbReference>
<dbReference type="Proteomes" id="UP001174909">
    <property type="component" value="Unassembled WGS sequence"/>
</dbReference>
<dbReference type="AlphaFoldDB" id="A0AA35WTQ1"/>
<organism evidence="2 3">
    <name type="scientific">Geodia barretti</name>
    <name type="common">Barrett's horny sponge</name>
    <dbReference type="NCBI Taxonomy" id="519541"/>
    <lineage>
        <taxon>Eukaryota</taxon>
        <taxon>Metazoa</taxon>
        <taxon>Porifera</taxon>
        <taxon>Demospongiae</taxon>
        <taxon>Heteroscleromorpha</taxon>
        <taxon>Tetractinellida</taxon>
        <taxon>Astrophorina</taxon>
        <taxon>Geodiidae</taxon>
        <taxon>Geodia</taxon>
    </lineage>
</organism>
<protein>
    <submittedName>
        <fullName evidence="2">Uncharacterized protein</fullName>
    </submittedName>
</protein>
<name>A0AA35WTQ1_GEOBA</name>
<sequence>MVMSRSLQCLAMKGSTRQNQNLNLWSGNSIHLPLPVLGLGRITGRSQQLSGPRPGRFTRLCLMVTNSLGLIFPLAAAYTYYKSLCQDETQKRKGIYAKRKTQCRRRERVVRRRAEREAQFNKMSFSEADRVKWRKIFVTEFMSSDESGEEDGRAVFMVKKLRWRSERVSSFFERLDTARASRKTEQASRQTKPRIYSDLISSRPAPVGFPAGQ</sequence>
<gene>
    <name evidence="2" type="ORF">GBAR_LOCUS18864</name>
</gene>
<proteinExistence type="predicted"/>
<evidence type="ECO:0000313" key="3">
    <source>
        <dbReference type="Proteomes" id="UP001174909"/>
    </source>
</evidence>
<feature type="compositionally biased region" description="Basic and acidic residues" evidence="1">
    <location>
        <begin position="177"/>
        <end position="186"/>
    </location>
</feature>
<feature type="region of interest" description="Disordered" evidence="1">
    <location>
        <begin position="177"/>
        <end position="213"/>
    </location>
</feature>